<dbReference type="KEGG" id="ker:91101685"/>
<evidence type="ECO:0000313" key="2">
    <source>
        <dbReference type="EMBL" id="WWD04810.1"/>
    </source>
</evidence>
<accession>A0AAX4KH26</accession>
<dbReference type="Proteomes" id="UP001358614">
    <property type="component" value="Chromosome 1"/>
</dbReference>
<organism evidence="2 3">
    <name type="scientific">Kwoniella europaea PYCC6329</name>
    <dbReference type="NCBI Taxonomy" id="1423913"/>
    <lineage>
        <taxon>Eukaryota</taxon>
        <taxon>Fungi</taxon>
        <taxon>Dikarya</taxon>
        <taxon>Basidiomycota</taxon>
        <taxon>Agaricomycotina</taxon>
        <taxon>Tremellomycetes</taxon>
        <taxon>Tremellales</taxon>
        <taxon>Cryptococcaceae</taxon>
        <taxon>Kwoniella</taxon>
    </lineage>
</organism>
<evidence type="ECO:0000256" key="1">
    <source>
        <dbReference type="SAM" id="MobiDB-lite"/>
    </source>
</evidence>
<feature type="region of interest" description="Disordered" evidence="1">
    <location>
        <begin position="269"/>
        <end position="295"/>
    </location>
</feature>
<evidence type="ECO:0000313" key="3">
    <source>
        <dbReference type="Proteomes" id="UP001358614"/>
    </source>
</evidence>
<proteinExistence type="predicted"/>
<dbReference type="EMBL" id="CP144089">
    <property type="protein sequence ID" value="WWD04810.1"/>
    <property type="molecule type" value="Genomic_DNA"/>
</dbReference>
<dbReference type="RefSeq" id="XP_066082777.1">
    <property type="nucleotide sequence ID" value="XM_066226680.1"/>
</dbReference>
<gene>
    <name evidence="2" type="ORF">V865_002881</name>
</gene>
<dbReference type="AlphaFoldDB" id="A0AAX4KH26"/>
<keyword evidence="3" id="KW-1185">Reference proteome</keyword>
<dbReference type="GeneID" id="91101685"/>
<protein>
    <submittedName>
        <fullName evidence="2">Uncharacterized protein</fullName>
    </submittedName>
</protein>
<reference evidence="2 3" key="1">
    <citation type="submission" date="2024-01" db="EMBL/GenBank/DDBJ databases">
        <title>Comparative genomics of Cryptococcus and Kwoniella reveals pathogenesis evolution and contrasting modes of karyotype evolution via chromosome fusion or intercentromeric recombination.</title>
        <authorList>
            <person name="Coelho M.A."/>
            <person name="David-Palma M."/>
            <person name="Shea T."/>
            <person name="Bowers K."/>
            <person name="McGinley-Smith S."/>
            <person name="Mohammad A.W."/>
            <person name="Gnirke A."/>
            <person name="Yurkov A.M."/>
            <person name="Nowrousian M."/>
            <person name="Sun S."/>
            <person name="Cuomo C.A."/>
            <person name="Heitman J."/>
        </authorList>
    </citation>
    <scope>NUCLEOTIDE SEQUENCE [LARGE SCALE GENOMIC DNA]</scope>
    <source>
        <strain evidence="2 3">PYCC6329</strain>
    </source>
</reference>
<sequence>MSTLGGFLDSNQLKIQRDQAEYTPSTRSMTATGFVRLMGFADVGQGPREAPEEHALGFWVKTNDNSLSSYNLNLPLNEKDVEDKVLEAVSELVEPWRVDVVSEAEHMSQAKLILSECLLMKRIFSPALMKRHFNSVPNESLATLNAIELLPMPQSTQLDPSDGLSILKAAEQKQLELLTKRGMLDVDFVNRNRLVSLIRALTPSALQSKSGTPDQVFLTSGKDGRKAALLLVEVKNGGPNLLSQLCKARRDAGKTRICLMESEALLDNPSANVPRRQRSDAPPPSGLSSASISEEEAGNLDVESFSKSFSISIKSELRSFDQRISCQVVEAMLAYGQQRLVLTTIYESVLCELDVASSTLSYSQAVQHYVMQGAPKPRRSSLIGTLTHKMSHSTLRDRLRPRRLPTPTRLDYGKPVTMRRFLATLLYNLSL</sequence>
<name>A0AAX4KH26_9TREE</name>